<protein>
    <submittedName>
        <fullName evidence="2">Uncharacterized protein</fullName>
    </submittedName>
</protein>
<organism evidence="2 3">
    <name type="scientific">Dacryopinax primogenitus (strain DJM 731)</name>
    <name type="common">Brown rot fungus</name>
    <dbReference type="NCBI Taxonomy" id="1858805"/>
    <lineage>
        <taxon>Eukaryota</taxon>
        <taxon>Fungi</taxon>
        <taxon>Dikarya</taxon>
        <taxon>Basidiomycota</taxon>
        <taxon>Agaricomycotina</taxon>
        <taxon>Dacrymycetes</taxon>
        <taxon>Dacrymycetales</taxon>
        <taxon>Dacrymycetaceae</taxon>
        <taxon>Dacryopinax</taxon>
    </lineage>
</organism>
<evidence type="ECO:0000313" key="3">
    <source>
        <dbReference type="Proteomes" id="UP000030653"/>
    </source>
</evidence>
<dbReference type="Proteomes" id="UP000030653">
    <property type="component" value="Unassembled WGS sequence"/>
</dbReference>
<sequence>MYSIFVVHVLLVSLLGCAALSLQSREIPIHDTMSPDLKTLLQPAGVSFGQASWEGTAPWCKGECSAGDLQVAVLSGENSNWIATQSNFGSTCFIGDKVLCTSPYNKCTTSTASLQLQCADAVHPARSNSWILSGCQLINPGPLCSAPSSTVMVRLLNPPKRSDSNGMGPGTFRADVEASCCT</sequence>
<dbReference type="GeneID" id="63687638"/>
<evidence type="ECO:0000256" key="1">
    <source>
        <dbReference type="SAM" id="SignalP"/>
    </source>
</evidence>
<proteinExistence type="predicted"/>
<dbReference type="RefSeq" id="XP_040628964.1">
    <property type="nucleotide sequence ID" value="XM_040772576.1"/>
</dbReference>
<dbReference type="EMBL" id="JH795862">
    <property type="protein sequence ID" value="EJU02067.1"/>
    <property type="molecule type" value="Genomic_DNA"/>
</dbReference>
<dbReference type="AlphaFoldDB" id="M5G873"/>
<feature type="chain" id="PRO_5004067534" evidence="1">
    <location>
        <begin position="20"/>
        <end position="182"/>
    </location>
</feature>
<name>M5G873_DACPD</name>
<reference evidence="2 3" key="1">
    <citation type="journal article" date="2012" name="Science">
        <title>The Paleozoic origin of enzymatic lignin decomposition reconstructed from 31 fungal genomes.</title>
        <authorList>
            <person name="Floudas D."/>
            <person name="Binder M."/>
            <person name="Riley R."/>
            <person name="Barry K."/>
            <person name="Blanchette R.A."/>
            <person name="Henrissat B."/>
            <person name="Martinez A.T."/>
            <person name="Otillar R."/>
            <person name="Spatafora J.W."/>
            <person name="Yadav J.S."/>
            <person name="Aerts A."/>
            <person name="Benoit I."/>
            <person name="Boyd A."/>
            <person name="Carlson A."/>
            <person name="Copeland A."/>
            <person name="Coutinho P.M."/>
            <person name="de Vries R.P."/>
            <person name="Ferreira P."/>
            <person name="Findley K."/>
            <person name="Foster B."/>
            <person name="Gaskell J."/>
            <person name="Glotzer D."/>
            <person name="Gorecki P."/>
            <person name="Heitman J."/>
            <person name="Hesse C."/>
            <person name="Hori C."/>
            <person name="Igarashi K."/>
            <person name="Jurgens J.A."/>
            <person name="Kallen N."/>
            <person name="Kersten P."/>
            <person name="Kohler A."/>
            <person name="Kuees U."/>
            <person name="Kumar T.K.A."/>
            <person name="Kuo A."/>
            <person name="LaButti K."/>
            <person name="Larrondo L.F."/>
            <person name="Lindquist E."/>
            <person name="Ling A."/>
            <person name="Lombard V."/>
            <person name="Lucas S."/>
            <person name="Lundell T."/>
            <person name="Martin R."/>
            <person name="McLaughlin D.J."/>
            <person name="Morgenstern I."/>
            <person name="Morin E."/>
            <person name="Murat C."/>
            <person name="Nagy L.G."/>
            <person name="Nolan M."/>
            <person name="Ohm R.A."/>
            <person name="Patyshakuliyeva A."/>
            <person name="Rokas A."/>
            <person name="Ruiz-Duenas F.J."/>
            <person name="Sabat G."/>
            <person name="Salamov A."/>
            <person name="Samejima M."/>
            <person name="Schmutz J."/>
            <person name="Slot J.C."/>
            <person name="St John F."/>
            <person name="Stenlid J."/>
            <person name="Sun H."/>
            <person name="Sun S."/>
            <person name="Syed K."/>
            <person name="Tsang A."/>
            <person name="Wiebenga A."/>
            <person name="Young D."/>
            <person name="Pisabarro A."/>
            <person name="Eastwood D.C."/>
            <person name="Martin F."/>
            <person name="Cullen D."/>
            <person name="Grigoriev I.V."/>
            <person name="Hibbett D.S."/>
        </authorList>
    </citation>
    <scope>NUCLEOTIDE SEQUENCE [LARGE SCALE GENOMIC DNA]</scope>
    <source>
        <strain evidence="2 3">DJM-731 SS1</strain>
    </source>
</reference>
<dbReference type="HOGENOM" id="CLU_1562838_0_0_1"/>
<keyword evidence="1" id="KW-0732">Signal</keyword>
<keyword evidence="3" id="KW-1185">Reference proteome</keyword>
<accession>M5G873</accession>
<dbReference type="OrthoDB" id="6127264at2759"/>
<gene>
    <name evidence="2" type="ORF">DACRYDRAFT_21858</name>
</gene>
<evidence type="ECO:0000313" key="2">
    <source>
        <dbReference type="EMBL" id="EJU02067.1"/>
    </source>
</evidence>
<feature type="signal peptide" evidence="1">
    <location>
        <begin position="1"/>
        <end position="19"/>
    </location>
</feature>